<reference evidence="1 2" key="1">
    <citation type="journal article" date="2020" name="ISME J.">
        <title>Comparative genomics reveals insights into cyanobacterial evolution and habitat adaptation.</title>
        <authorList>
            <person name="Chen M.Y."/>
            <person name="Teng W.K."/>
            <person name="Zhao L."/>
            <person name="Hu C.X."/>
            <person name="Zhou Y.K."/>
            <person name="Han B.P."/>
            <person name="Song L.R."/>
            <person name="Shu W.S."/>
        </authorList>
    </citation>
    <scope>NUCLEOTIDE SEQUENCE [LARGE SCALE GENOMIC DNA]</scope>
    <source>
        <strain evidence="1 2">FACHB-130</strain>
    </source>
</reference>
<organism evidence="1 2">
    <name type="scientific">Nostoc spongiaeforme FACHB-130</name>
    <dbReference type="NCBI Taxonomy" id="1357510"/>
    <lineage>
        <taxon>Bacteria</taxon>
        <taxon>Bacillati</taxon>
        <taxon>Cyanobacteriota</taxon>
        <taxon>Cyanophyceae</taxon>
        <taxon>Nostocales</taxon>
        <taxon>Nostocaceae</taxon>
        <taxon>Nostoc</taxon>
    </lineage>
</organism>
<proteinExistence type="predicted"/>
<dbReference type="Proteomes" id="UP000603457">
    <property type="component" value="Unassembled WGS sequence"/>
</dbReference>
<gene>
    <name evidence="1" type="ORF">H6G74_16295</name>
</gene>
<dbReference type="RefSeq" id="WP_190968645.1">
    <property type="nucleotide sequence ID" value="NZ_JACJTB010000020.1"/>
</dbReference>
<accession>A0ABR8FWS2</accession>
<comment type="caution">
    <text evidence="1">The sequence shown here is derived from an EMBL/GenBank/DDBJ whole genome shotgun (WGS) entry which is preliminary data.</text>
</comment>
<evidence type="ECO:0000313" key="2">
    <source>
        <dbReference type="Proteomes" id="UP000603457"/>
    </source>
</evidence>
<name>A0ABR8FWS2_9NOSO</name>
<sequence>MLLTEFPTEDSALELSNPQILLTTLRELRQSVYEEGQEIFSRWRSRIQRPAFIDSSLILSKQWQF</sequence>
<keyword evidence="2" id="KW-1185">Reference proteome</keyword>
<dbReference type="EMBL" id="JACJTB010000020">
    <property type="protein sequence ID" value="MBD2595879.1"/>
    <property type="molecule type" value="Genomic_DNA"/>
</dbReference>
<protein>
    <submittedName>
        <fullName evidence="1">Uncharacterized protein</fullName>
    </submittedName>
</protein>
<evidence type="ECO:0000313" key="1">
    <source>
        <dbReference type="EMBL" id="MBD2595879.1"/>
    </source>
</evidence>